<dbReference type="InterPro" id="IPR050168">
    <property type="entry name" value="AAA_ATPase_domain"/>
</dbReference>
<comment type="caution">
    <text evidence="2">The sequence shown here is derived from an EMBL/GenBank/DDBJ whole genome shotgun (WGS) entry which is preliminary data.</text>
</comment>
<dbReference type="SMART" id="SM00382">
    <property type="entry name" value="AAA"/>
    <property type="match status" value="1"/>
</dbReference>
<dbReference type="GO" id="GO:0005524">
    <property type="term" value="F:ATP binding"/>
    <property type="evidence" value="ECO:0007669"/>
    <property type="project" value="InterPro"/>
</dbReference>
<proteinExistence type="predicted"/>
<dbReference type="PANTHER" id="PTHR23077:SF198">
    <property type="entry name" value="ATP-DEPENDENT ZINC METALLOPROTEASE FTSH"/>
    <property type="match status" value="1"/>
</dbReference>
<dbReference type="Gene3D" id="3.40.50.300">
    <property type="entry name" value="P-loop containing nucleotide triphosphate hydrolases"/>
    <property type="match status" value="1"/>
</dbReference>
<dbReference type="PROSITE" id="PS00674">
    <property type="entry name" value="AAA"/>
    <property type="match status" value="1"/>
</dbReference>
<dbReference type="Pfam" id="PF00004">
    <property type="entry name" value="AAA"/>
    <property type="match status" value="1"/>
</dbReference>
<dbReference type="InterPro" id="IPR027417">
    <property type="entry name" value="P-loop_NTPase"/>
</dbReference>
<gene>
    <name evidence="2" type="ORF">LCGC14_0883910</name>
</gene>
<evidence type="ECO:0000313" key="2">
    <source>
        <dbReference type="EMBL" id="KKN25524.1"/>
    </source>
</evidence>
<feature type="domain" description="AAA+ ATPase" evidence="1">
    <location>
        <begin position="122"/>
        <end position="255"/>
    </location>
</feature>
<name>A0A0F9P614_9ZZZZ</name>
<dbReference type="InterPro" id="IPR003593">
    <property type="entry name" value="AAA+_ATPase"/>
</dbReference>
<sequence length="335" mass="39002">MVRSKELIELFTKIAEKDNRGFFETTLQIINSERDKNHFKLADTLTAILERIQDDSSLIEPWIEEFSKIPLDRDRMIELFQIRTPKVSLNDIILNSHTMKTINKILLEWKERTHLSKYGMNPITKVLFYGPPGCGKTLCASVLAGEMQIPVLEVKTDILVSSLLGETSVNLRKVFESVHSSKRAILFFDEFDSIAKSRLDNQEHGEIRRSVSNLLNFIENAPKNLFIIVATNHPKILDIAVWRRFDETLEFPFPNQQEIKKLIKLKLKNYPNDFLNYDNLVLKLNNLSHADIEHICFDTIKFAILNDIDEITQEIFTKILEEFQEKKKKLKTAIR</sequence>
<dbReference type="InterPro" id="IPR003960">
    <property type="entry name" value="ATPase_AAA_CS"/>
</dbReference>
<reference evidence="2" key="1">
    <citation type="journal article" date="2015" name="Nature">
        <title>Complex archaea that bridge the gap between prokaryotes and eukaryotes.</title>
        <authorList>
            <person name="Spang A."/>
            <person name="Saw J.H."/>
            <person name="Jorgensen S.L."/>
            <person name="Zaremba-Niedzwiedzka K."/>
            <person name="Martijn J."/>
            <person name="Lind A.E."/>
            <person name="van Eijk R."/>
            <person name="Schleper C."/>
            <person name="Guy L."/>
            <person name="Ettema T.J."/>
        </authorList>
    </citation>
    <scope>NUCLEOTIDE SEQUENCE</scope>
</reference>
<evidence type="ECO:0000259" key="1">
    <source>
        <dbReference type="SMART" id="SM00382"/>
    </source>
</evidence>
<dbReference type="EMBL" id="LAZR01002795">
    <property type="protein sequence ID" value="KKN25524.1"/>
    <property type="molecule type" value="Genomic_DNA"/>
</dbReference>
<dbReference type="Gene3D" id="1.10.8.60">
    <property type="match status" value="1"/>
</dbReference>
<dbReference type="AlphaFoldDB" id="A0A0F9P614"/>
<organism evidence="2">
    <name type="scientific">marine sediment metagenome</name>
    <dbReference type="NCBI Taxonomy" id="412755"/>
    <lineage>
        <taxon>unclassified sequences</taxon>
        <taxon>metagenomes</taxon>
        <taxon>ecological metagenomes</taxon>
    </lineage>
</organism>
<protein>
    <recommendedName>
        <fullName evidence="1">AAA+ ATPase domain-containing protein</fullName>
    </recommendedName>
</protein>
<dbReference type="GO" id="GO:0016887">
    <property type="term" value="F:ATP hydrolysis activity"/>
    <property type="evidence" value="ECO:0007669"/>
    <property type="project" value="InterPro"/>
</dbReference>
<dbReference type="InterPro" id="IPR003959">
    <property type="entry name" value="ATPase_AAA_core"/>
</dbReference>
<dbReference type="CDD" id="cd19481">
    <property type="entry name" value="RecA-like_protease"/>
    <property type="match status" value="1"/>
</dbReference>
<dbReference type="SUPFAM" id="SSF52540">
    <property type="entry name" value="P-loop containing nucleoside triphosphate hydrolases"/>
    <property type="match status" value="1"/>
</dbReference>
<dbReference type="PANTHER" id="PTHR23077">
    <property type="entry name" value="AAA-FAMILY ATPASE"/>
    <property type="match status" value="1"/>
</dbReference>
<accession>A0A0F9P614</accession>